<dbReference type="PANTHER" id="PTHR46931:SF15">
    <property type="entry name" value="CRIB DOMAIN-CONTAINING PROTEIN"/>
    <property type="match status" value="1"/>
</dbReference>
<evidence type="ECO:0000313" key="3">
    <source>
        <dbReference type="EMBL" id="KAH6834401.1"/>
    </source>
</evidence>
<feature type="domain" description="CRIB" evidence="2">
    <location>
        <begin position="96"/>
        <end position="109"/>
    </location>
</feature>
<gene>
    <name evidence="3" type="ORF">C2S53_012148</name>
</gene>
<keyword evidence="4" id="KW-1185">Reference proteome</keyword>
<dbReference type="Proteomes" id="UP001190926">
    <property type="component" value="Unassembled WGS sequence"/>
</dbReference>
<dbReference type="AlphaFoldDB" id="A0AAD4PCN1"/>
<feature type="compositionally biased region" description="Acidic residues" evidence="1">
    <location>
        <begin position="42"/>
        <end position="55"/>
    </location>
</feature>
<accession>A0AAD4PCN1</accession>
<dbReference type="InterPro" id="IPR044509">
    <property type="entry name" value="RIC2/4"/>
</dbReference>
<protein>
    <recommendedName>
        <fullName evidence="2">CRIB domain-containing protein</fullName>
    </recommendedName>
</protein>
<evidence type="ECO:0000313" key="4">
    <source>
        <dbReference type="Proteomes" id="UP001190926"/>
    </source>
</evidence>
<feature type="region of interest" description="Disordered" evidence="1">
    <location>
        <begin position="27"/>
        <end position="62"/>
    </location>
</feature>
<proteinExistence type="predicted"/>
<reference evidence="3 4" key="1">
    <citation type="journal article" date="2021" name="Nat. Commun.">
        <title>Incipient diploidization of the medicinal plant Perilla within 10,000 years.</title>
        <authorList>
            <person name="Zhang Y."/>
            <person name="Shen Q."/>
            <person name="Leng L."/>
            <person name="Zhang D."/>
            <person name="Chen S."/>
            <person name="Shi Y."/>
            <person name="Ning Z."/>
            <person name="Chen S."/>
        </authorList>
    </citation>
    <scope>NUCLEOTIDE SEQUENCE [LARGE SCALE GENOMIC DNA]</scope>
    <source>
        <strain evidence="4">cv. PC099</strain>
    </source>
</reference>
<evidence type="ECO:0000256" key="1">
    <source>
        <dbReference type="SAM" id="MobiDB-lite"/>
    </source>
</evidence>
<dbReference type="InterPro" id="IPR000095">
    <property type="entry name" value="CRIB_dom"/>
</dbReference>
<dbReference type="PANTHER" id="PTHR46931">
    <property type="entry name" value="CRIB DOMAIN-CONTAINING PROTEIN RIC2"/>
    <property type="match status" value="1"/>
</dbReference>
<dbReference type="EMBL" id="SDAM02000052">
    <property type="protein sequence ID" value="KAH6834401.1"/>
    <property type="molecule type" value="Genomic_DNA"/>
</dbReference>
<organism evidence="3 4">
    <name type="scientific">Perilla frutescens var. hirtella</name>
    <name type="common">Perilla citriodora</name>
    <name type="synonym">Perilla setoyensis</name>
    <dbReference type="NCBI Taxonomy" id="608512"/>
    <lineage>
        <taxon>Eukaryota</taxon>
        <taxon>Viridiplantae</taxon>
        <taxon>Streptophyta</taxon>
        <taxon>Embryophyta</taxon>
        <taxon>Tracheophyta</taxon>
        <taxon>Spermatophyta</taxon>
        <taxon>Magnoliopsida</taxon>
        <taxon>eudicotyledons</taxon>
        <taxon>Gunneridae</taxon>
        <taxon>Pentapetalae</taxon>
        <taxon>asterids</taxon>
        <taxon>lamiids</taxon>
        <taxon>Lamiales</taxon>
        <taxon>Lamiaceae</taxon>
        <taxon>Nepetoideae</taxon>
        <taxon>Elsholtzieae</taxon>
        <taxon>Perilla</taxon>
    </lineage>
</organism>
<dbReference type="PROSITE" id="PS50108">
    <property type="entry name" value="CRIB"/>
    <property type="match status" value="1"/>
</dbReference>
<sequence>MKDRLERFVFLPFTAGCISESSIPVAVQNTKRSKKGKHEKEKEDEEEGCSDDEETLSGQNQKTTLPRFQKLYKNFKNMSRLFVYKDEMEAEMEIEIGLPTDVKHVTHIGLDGCSSSIFSKGWNNLDEQELINLHSFPLSELELAGCIINQ</sequence>
<name>A0AAD4PCN1_PERFH</name>
<evidence type="ECO:0000259" key="2">
    <source>
        <dbReference type="PROSITE" id="PS50108"/>
    </source>
</evidence>
<comment type="caution">
    <text evidence="3">The sequence shown here is derived from an EMBL/GenBank/DDBJ whole genome shotgun (WGS) entry which is preliminary data.</text>
</comment>